<feature type="coiled-coil region" evidence="1">
    <location>
        <begin position="120"/>
        <end position="147"/>
    </location>
</feature>
<feature type="compositionally biased region" description="Low complexity" evidence="2">
    <location>
        <begin position="255"/>
        <end position="271"/>
    </location>
</feature>
<keyword evidence="5" id="KW-1185">Reference proteome</keyword>
<proteinExistence type="predicted"/>
<dbReference type="SUPFAM" id="SSF103657">
    <property type="entry name" value="BAR/IMD domain-like"/>
    <property type="match status" value="1"/>
</dbReference>
<evidence type="ECO:0000256" key="2">
    <source>
        <dbReference type="SAM" id="MobiDB-lite"/>
    </source>
</evidence>
<dbReference type="FunFam" id="1.20.1270.60:FF:000102">
    <property type="entry name" value="WGS project CABT00000000 data, contig 2.23"/>
    <property type="match status" value="1"/>
</dbReference>
<dbReference type="GO" id="GO:0032153">
    <property type="term" value="C:cell division site"/>
    <property type="evidence" value="ECO:0007669"/>
    <property type="project" value="TreeGrafter"/>
</dbReference>
<evidence type="ECO:0000259" key="3">
    <source>
        <dbReference type="Pfam" id="PF00611"/>
    </source>
</evidence>
<dbReference type="InParanoid" id="A0A2N3N4J6"/>
<feature type="region of interest" description="Disordered" evidence="2">
    <location>
        <begin position="235"/>
        <end position="290"/>
    </location>
</feature>
<keyword evidence="1" id="KW-0175">Coiled coil</keyword>
<reference evidence="4 5" key="1">
    <citation type="journal article" date="2017" name="G3 (Bethesda)">
        <title>First Draft Genome Sequence of the Pathogenic Fungus Lomentospora prolificans (Formerly Scedosporium prolificans).</title>
        <authorList>
            <person name="Luo R."/>
            <person name="Zimin A."/>
            <person name="Workman R."/>
            <person name="Fan Y."/>
            <person name="Pertea G."/>
            <person name="Grossman N."/>
            <person name="Wear M.P."/>
            <person name="Jia B."/>
            <person name="Miller H."/>
            <person name="Casadevall A."/>
            <person name="Timp W."/>
            <person name="Zhang S.X."/>
            <person name="Salzberg S.L."/>
        </authorList>
    </citation>
    <scope>NUCLEOTIDE SEQUENCE [LARGE SCALE GENOMIC DNA]</scope>
    <source>
        <strain evidence="4 5">JHH-5317</strain>
    </source>
</reference>
<dbReference type="InterPro" id="IPR001060">
    <property type="entry name" value="FCH_dom"/>
</dbReference>
<dbReference type="Gene3D" id="1.20.1270.60">
    <property type="entry name" value="Arfaptin homology (AH) domain/BAR domain"/>
    <property type="match status" value="1"/>
</dbReference>
<dbReference type="AlphaFoldDB" id="A0A2N3N4J6"/>
<accession>A0A2N3N4J6</accession>
<dbReference type="EMBL" id="NLAX01000701">
    <property type="protein sequence ID" value="PKS07353.1"/>
    <property type="molecule type" value="Genomic_DNA"/>
</dbReference>
<evidence type="ECO:0000313" key="5">
    <source>
        <dbReference type="Proteomes" id="UP000233524"/>
    </source>
</evidence>
<sequence length="290" mass="32587">MEETTRTEYPAMLAYLQPSQAVHVLNDRVKRVTKLNVEIADWLQERRKVEEQYIQGLRKLMQFKVPNAASELGVFQGPWDKVLRSVESTAHSHFLYASRIEKDVEVPLRAFGQKKEVHNIQTIGANLASMARELEDAQDKSEKLTKKGTKASTQKVDAAASRLSAASQQWESQAPFIFETLQVLDEQRINQLRDLLTQLLTHESDQAQRNQISAGEALQAILDIQTPKEVENFSKKITDGKVKQEKKSAPTTRRPSATGSTLTPPATATTRASHEDETPSEPDVSEPTQR</sequence>
<feature type="domain" description="FCH" evidence="3">
    <location>
        <begin position="22"/>
        <end position="93"/>
    </location>
</feature>
<name>A0A2N3N4J6_9PEZI</name>
<dbReference type="CDD" id="cd07650">
    <property type="entry name" value="F-BAR_Syp1p_like"/>
    <property type="match status" value="1"/>
</dbReference>
<dbReference type="VEuPathDB" id="FungiDB:jhhlp_005955"/>
<dbReference type="OrthoDB" id="331602at2759"/>
<dbReference type="Pfam" id="PF00611">
    <property type="entry name" value="FCH"/>
    <property type="match status" value="1"/>
</dbReference>
<evidence type="ECO:0000256" key="1">
    <source>
        <dbReference type="SAM" id="Coils"/>
    </source>
</evidence>
<evidence type="ECO:0000313" key="4">
    <source>
        <dbReference type="EMBL" id="PKS07353.1"/>
    </source>
</evidence>
<dbReference type="GO" id="GO:0005886">
    <property type="term" value="C:plasma membrane"/>
    <property type="evidence" value="ECO:0007669"/>
    <property type="project" value="TreeGrafter"/>
</dbReference>
<gene>
    <name evidence="4" type="ORF">jhhlp_005955</name>
</gene>
<dbReference type="STRING" id="41688.A0A2N3N4J6"/>
<dbReference type="GO" id="GO:0032185">
    <property type="term" value="P:septin cytoskeleton organization"/>
    <property type="evidence" value="ECO:0007669"/>
    <property type="project" value="TreeGrafter"/>
</dbReference>
<dbReference type="PANTHER" id="PTHR23065:SF54">
    <property type="entry name" value="SUPPRESSOR OF YEAST PROFILIN DELETION"/>
    <property type="match status" value="1"/>
</dbReference>
<dbReference type="Proteomes" id="UP000233524">
    <property type="component" value="Unassembled WGS sequence"/>
</dbReference>
<protein>
    <recommendedName>
        <fullName evidence="3">FCH domain-containing protein</fullName>
    </recommendedName>
</protein>
<dbReference type="InterPro" id="IPR027267">
    <property type="entry name" value="AH/BAR_dom_sf"/>
</dbReference>
<comment type="caution">
    <text evidence="4">The sequence shown here is derived from an EMBL/GenBank/DDBJ whole genome shotgun (WGS) entry which is preliminary data.</text>
</comment>
<dbReference type="PANTHER" id="PTHR23065">
    <property type="entry name" value="PROLINE-SERINE-THREONINE PHOSPHATASE INTERACTING PROTEIN 1"/>
    <property type="match status" value="1"/>
</dbReference>
<dbReference type="GO" id="GO:0030139">
    <property type="term" value="C:endocytic vesicle"/>
    <property type="evidence" value="ECO:0007669"/>
    <property type="project" value="TreeGrafter"/>
</dbReference>
<organism evidence="4 5">
    <name type="scientific">Lomentospora prolificans</name>
    <dbReference type="NCBI Taxonomy" id="41688"/>
    <lineage>
        <taxon>Eukaryota</taxon>
        <taxon>Fungi</taxon>
        <taxon>Dikarya</taxon>
        <taxon>Ascomycota</taxon>
        <taxon>Pezizomycotina</taxon>
        <taxon>Sordariomycetes</taxon>
        <taxon>Hypocreomycetidae</taxon>
        <taxon>Microascales</taxon>
        <taxon>Microascaceae</taxon>
        <taxon>Lomentospora</taxon>
    </lineage>
</organism>
<feature type="compositionally biased region" description="Basic and acidic residues" evidence="2">
    <location>
        <begin position="235"/>
        <end position="248"/>
    </location>
</feature>